<dbReference type="GO" id="GO:0005737">
    <property type="term" value="C:cytoplasm"/>
    <property type="evidence" value="ECO:0007669"/>
    <property type="project" value="TreeGrafter"/>
</dbReference>
<dbReference type="CDD" id="cd05167">
    <property type="entry name" value="PI4Kc_III_alpha"/>
    <property type="match status" value="1"/>
</dbReference>
<dbReference type="SUPFAM" id="SSF48371">
    <property type="entry name" value="ARM repeat"/>
    <property type="match status" value="1"/>
</dbReference>
<dbReference type="SMART" id="SM00145">
    <property type="entry name" value="PI3Ka"/>
    <property type="match status" value="1"/>
</dbReference>
<dbReference type="Pfam" id="PF19274">
    <property type="entry name" value="PI4K_N"/>
    <property type="match status" value="2"/>
</dbReference>
<dbReference type="InterPro" id="IPR018936">
    <property type="entry name" value="PI3/4_kinase_CS"/>
</dbReference>
<evidence type="ECO:0000256" key="1">
    <source>
        <dbReference type="ARBA" id="ARBA00001686"/>
    </source>
</evidence>
<dbReference type="InterPro" id="IPR016024">
    <property type="entry name" value="ARM-type_fold"/>
</dbReference>
<feature type="region of interest" description="Disordered" evidence="8">
    <location>
        <begin position="799"/>
        <end position="818"/>
    </location>
</feature>
<dbReference type="Proteomes" id="UP000256970">
    <property type="component" value="Unassembled WGS sequence"/>
</dbReference>
<evidence type="ECO:0000313" key="12">
    <source>
        <dbReference type="Proteomes" id="UP000256970"/>
    </source>
</evidence>
<dbReference type="Gene3D" id="1.25.40.70">
    <property type="entry name" value="Phosphatidylinositol 3-kinase, accessory domain (PIK)"/>
    <property type="match status" value="1"/>
</dbReference>
<evidence type="ECO:0000313" key="11">
    <source>
        <dbReference type="EMBL" id="SZX61293.1"/>
    </source>
</evidence>
<evidence type="ECO:0000256" key="8">
    <source>
        <dbReference type="SAM" id="MobiDB-lite"/>
    </source>
</evidence>
<dbReference type="PROSITE" id="PS50290">
    <property type="entry name" value="PI3_4_KINASE_3"/>
    <property type="match status" value="1"/>
</dbReference>
<dbReference type="EC" id="2.7.1.67" evidence="3"/>
<reference evidence="11 12" key="1">
    <citation type="submission" date="2016-10" db="EMBL/GenBank/DDBJ databases">
        <authorList>
            <person name="Cai Z."/>
        </authorList>
    </citation>
    <scope>NUCLEOTIDE SEQUENCE [LARGE SCALE GENOMIC DNA]</scope>
</reference>
<evidence type="ECO:0000259" key="10">
    <source>
        <dbReference type="PROSITE" id="PS51545"/>
    </source>
</evidence>
<feature type="region of interest" description="Disordered" evidence="8">
    <location>
        <begin position="212"/>
        <end position="247"/>
    </location>
</feature>
<dbReference type="PANTHER" id="PTHR10048">
    <property type="entry name" value="PHOSPHATIDYLINOSITOL KINASE"/>
    <property type="match status" value="1"/>
</dbReference>
<sequence>MGSLQLGLPRVVQMWASQLAELDPVPADKLDVLLRVCGGGSANEGDALQRALPLSRFLHKSEGKHTEQIVLQLVAALSELPEGWTAPQNGPLQVQADFTQLMLDLRRALRCPSIPKAAQQQLSSAVQQLLQALFATAAQQPLEQHSSWIKSSCNLLLRALTRSPQFISDPMLPLLPADALRLLSWLNATAMGTTAAATAAATAGSGAVAVRNGGSASSNGNMQHSRTADDDAARSSSSPFAAGEELAQQQQQYGAGKLLLRDDKVYLLLTKLIMTATGLSPEGAAAAAAARDAADADADGVATAASGYSTAAANGSALRSVAFSEPLAQPAAATSALAGNSGSSSSASISDPGLLIQLLEWSGTKVKLAMQQLLDAGGPTTVAAPSREATTACAQLAAALIHTLQAGPPLAGELEARLRRQVEQLLETALAVGEAAAASAAAASERDGDSDKVLALGGRILDAATPFVAAAMRRGSLEQQLDLTSRLQQLMLAAARLASRHGVIAGPAVATSSSGGSTGAGTAAAAAGRVAALGQIPEDVSLHPSHTRHHLHTHQHNHSSTRAAAAPQGARGVGSKLRAGMSRLAVRRAAGLKGSAGHLMLNPKPYRQQRITGGGSGRVLHAVSPGNRDSGYGWGGADDGLGLAEDLQSQLLVAEAEAVLSGEDLAHPWSWDVTQPLNMLSEGVKLSQLPLSCGIGGFLLARAAAEMLCEALAAAWAAGSAAPVRRLMLLPQGINSVKPERMVTALALGRLYVKLQADATLGQLLLPLLADVLCQGAMPSRSSSTGAGLSSSSGGGAASAAGAGAGSHSSSEDGVGGRWHQGLSAEVAGAVVCALEGMASTCVQQSSNTWLYDQALQLLLMMYREPTQLSLQLLAGRAAHPATAGLLADALHLLAVGMEDAPQRARQDLRLKLLLLFSDVAARVGGAGGVVTADLGDLLMAVAAAAEGLQPRTLRLLGSSSSSSSSSRMSMHDIQSAQREDASTTRLFRNLWLYTAMHKLVNPAAGITAFSDEPFAAAAAAGLPGKTGGVVAEWQLAAGRLAAVTPLLVVGTDSYIEADMVERLKTNEYMVTLGTAPALAAVTPLLVVGTDSYIEADMVERLKVELGEQLSRAGSLGSSSSLSAALTSLLGGKAAVAAMASSSSSSSGALLLPQPAETVLLAFIVAVALAELSRAALAPLPDLDDDPVVSCPISVSLGYLKGVLPDGVAAAWIGVIVRRAAQLYMSRLLALAARQEQHEEFEGAAGSSDPAAPPASALSYAEQLACALIANLGGGPAAAPYTVEGSTTPGVAALADELLAQLLAAFPALYHSQACYCGLLVQLQQEEGDVPLGKVKPAHSGLAWDRTKAWVVAAAEVAPMTTEALLHSFLTSSESLPGATPPAWLAGQQQLELGALRGLDSAAAESTGDDFGTVFVGDGVMAPDALAATAAGHMGGHLGGSAAGAAADGSSGLGMSGSGQARFATQAAFRRAADLLQACGAARRRQQLGYAGDGAYEGALGLTRKLHYTGYVQGLMNGRGSAAAAAAMGHAGSSAIAAGGSGAAAVVRQHGTPSLHNLRGVDEEHEAAGNGSALAAEASRSSVSSIDSEASVQSEMAVAEEPDAFSYSQLGMRLVGALARAPLRHLTPETMRLSQFSWCWVSVESPEVLVPLISSLASAWIWTLDKRMGLFSGGQHQQQHGRPHASTSSAATGSSGAAAAGGAATAGEADEVAAGAAGGHVVEAEDDSAAEVVHDEGVLQAIYAHFLWLSHLLETWAVVSRLRDGRTAAARAVYGRLLAASLQDPAVLSHHPAAVGAYFRLLTLGLVYGRSCLGAAGSGPGRGQDVLLLFDRILRAALLWFRSPPRYFARCSRHTAQQQLAALEAFMAELGSLVALGAAGGIAWRQGGWPSYDCGCMPGAGHHAAQQQQQQQQQPHPVWGVAAPAVGSYVSLLRLLCSEELARLRVWVEPLKYADAAKTAPNVPWREYVSLAWQVDPCLALSLLDHFPASEPLRAALEAMVVKHAADTQVQALPKATLLLATAKAPNRQELLRYLAIWAPGNAAQGLQLLCGPAAEDPAVRSYAIKCLFNERPEKLVFFLPQLVQLLRGDHDGAIESFFLTAAAHSDLFSHQLIWALNSEAEPPEEAFNPEVKRSGWQPPKDTGLWDISARVKAQIEAQMTPQQKEYWAAEGGYFEQVTALSGYLYKFSKDERRAKLQEALAGFKPPRQDLYVPTNPEARVKGHIPLSGACMQSAAKVPILVAFDVKVPAPGSAPGAGPEVSAKMACIFKVGDDIRQDVLAIQVIKLLHGAFQAAGLGLYLRPYGCLPTGYECGIIEVVPNTKSRAALGELSDRGLHDIFSAEFGAAGSAAFERARENFIVSEAAYAVASYLLQAKDRHNGNIMLDDQGHIVHIDFGFILEISPGGNMGFESAAFKLSHEMTQVLDPGGSRVSPQLALFEELVVRAYLAARTVAEPIIATVSLMAESGLPCFSRGAPVANLRRRFHLEMSDAQAAAFMRSQIADAYDKWTTGFYDYIQSLQNKIPY</sequence>
<dbReference type="Gene3D" id="1.10.1070.11">
    <property type="entry name" value="Phosphatidylinositol 3-/4-kinase, catalytic domain"/>
    <property type="match status" value="1"/>
</dbReference>
<evidence type="ECO:0000256" key="2">
    <source>
        <dbReference type="ARBA" id="ARBA00006209"/>
    </source>
</evidence>
<feature type="compositionally biased region" description="Polar residues" evidence="8">
    <location>
        <begin position="214"/>
        <end position="224"/>
    </location>
</feature>
<dbReference type="InterPro" id="IPR045495">
    <property type="entry name" value="PI4K_N"/>
</dbReference>
<evidence type="ECO:0000256" key="5">
    <source>
        <dbReference type="ARBA" id="ARBA00022741"/>
    </source>
</evidence>
<dbReference type="GO" id="GO:0046854">
    <property type="term" value="P:phosphatidylinositol phosphate biosynthetic process"/>
    <property type="evidence" value="ECO:0007669"/>
    <property type="project" value="InterPro"/>
</dbReference>
<keyword evidence="12" id="KW-1185">Reference proteome</keyword>
<dbReference type="SMART" id="SM00146">
    <property type="entry name" value="PI3Kc"/>
    <property type="match status" value="1"/>
</dbReference>
<dbReference type="InterPro" id="IPR042236">
    <property type="entry name" value="PI3K_accessory_sf"/>
</dbReference>
<dbReference type="EMBL" id="FNXT01000133">
    <property type="protein sequence ID" value="SZX61293.1"/>
    <property type="molecule type" value="Genomic_DNA"/>
</dbReference>
<evidence type="ECO:0000256" key="3">
    <source>
        <dbReference type="ARBA" id="ARBA00012169"/>
    </source>
</evidence>
<evidence type="ECO:0000256" key="6">
    <source>
        <dbReference type="ARBA" id="ARBA00022777"/>
    </source>
</evidence>
<evidence type="ECO:0000256" key="7">
    <source>
        <dbReference type="ARBA" id="ARBA00022840"/>
    </source>
</evidence>
<dbReference type="PANTHER" id="PTHR10048:SF15">
    <property type="entry name" value="PHOSPHATIDYLINOSITOL 4-KINASE ALPHA"/>
    <property type="match status" value="1"/>
</dbReference>
<dbReference type="Pfam" id="PF00454">
    <property type="entry name" value="PI3_PI4_kinase"/>
    <property type="match status" value="1"/>
</dbReference>
<dbReference type="GO" id="GO:0004430">
    <property type="term" value="F:1-phosphatidylinositol 4-kinase activity"/>
    <property type="evidence" value="ECO:0007669"/>
    <property type="project" value="UniProtKB-EC"/>
</dbReference>
<feature type="region of interest" description="Disordered" evidence="8">
    <location>
        <begin position="957"/>
        <end position="978"/>
    </location>
</feature>
<comment type="similarity">
    <text evidence="2">Belongs to the PI3/PI4-kinase family. Type III PI4K subfamily.</text>
</comment>
<dbReference type="SUPFAM" id="SSF56112">
    <property type="entry name" value="Protein kinase-like (PK-like)"/>
    <property type="match status" value="1"/>
</dbReference>
<evidence type="ECO:0000256" key="4">
    <source>
        <dbReference type="ARBA" id="ARBA00022679"/>
    </source>
</evidence>
<name>A0A383V8K7_TETOB</name>
<keyword evidence="6" id="KW-0418">Kinase</keyword>
<gene>
    <name evidence="11" type="ORF">BQ4739_LOCUS1804</name>
</gene>
<keyword evidence="7" id="KW-0067">ATP-binding</keyword>
<proteinExistence type="inferred from homology"/>
<dbReference type="STRING" id="3088.A0A383V8K7"/>
<dbReference type="InterPro" id="IPR011009">
    <property type="entry name" value="Kinase-like_dom_sf"/>
</dbReference>
<dbReference type="Gene3D" id="3.30.1010.10">
    <property type="entry name" value="Phosphatidylinositol 3-kinase Catalytic Subunit, Chain A, domain 4"/>
    <property type="match status" value="1"/>
</dbReference>
<dbReference type="Pfam" id="PF00613">
    <property type="entry name" value="PI3Ka"/>
    <property type="match status" value="1"/>
</dbReference>
<keyword evidence="5" id="KW-0547">Nucleotide-binding</keyword>
<comment type="catalytic activity">
    <reaction evidence="1">
        <text>a 1,2-diacyl-sn-glycero-3-phospho-(1D-myo-inositol) + ATP = a 1,2-diacyl-sn-glycero-3-phospho-(1D-myo-inositol 4-phosphate) + ADP + H(+)</text>
        <dbReference type="Rhea" id="RHEA:19877"/>
        <dbReference type="ChEBI" id="CHEBI:15378"/>
        <dbReference type="ChEBI" id="CHEBI:30616"/>
        <dbReference type="ChEBI" id="CHEBI:57880"/>
        <dbReference type="ChEBI" id="CHEBI:58178"/>
        <dbReference type="ChEBI" id="CHEBI:456216"/>
        <dbReference type="EC" id="2.7.1.67"/>
    </reaction>
</comment>
<accession>A0A383V8K7</accession>
<evidence type="ECO:0000259" key="9">
    <source>
        <dbReference type="PROSITE" id="PS50290"/>
    </source>
</evidence>
<dbReference type="InterPro" id="IPR000403">
    <property type="entry name" value="PI3/4_kinase_cat_dom"/>
</dbReference>
<dbReference type="InterPro" id="IPR036940">
    <property type="entry name" value="PI3/4_kinase_cat_sf"/>
</dbReference>
<dbReference type="GO" id="GO:0005524">
    <property type="term" value="F:ATP binding"/>
    <property type="evidence" value="ECO:0007669"/>
    <property type="project" value="UniProtKB-KW"/>
</dbReference>
<dbReference type="FunFam" id="1.10.1070.11:FF:000012">
    <property type="entry name" value="Phosphatidylinositol 4-kinase alpha 1"/>
    <property type="match status" value="1"/>
</dbReference>
<dbReference type="PROSITE" id="PS51545">
    <property type="entry name" value="PIK_HELICAL"/>
    <property type="match status" value="1"/>
</dbReference>
<feature type="compositionally biased region" description="Low complexity" evidence="8">
    <location>
        <begin position="234"/>
        <end position="247"/>
    </location>
</feature>
<protein>
    <recommendedName>
        <fullName evidence="3">1-phosphatidylinositol 4-kinase</fullName>
        <ecNumber evidence="3">2.7.1.67</ecNumber>
    </recommendedName>
</protein>
<feature type="region of interest" description="Disordered" evidence="8">
    <location>
        <begin position="1673"/>
        <end position="1702"/>
    </location>
</feature>
<keyword evidence="4" id="KW-0808">Transferase</keyword>
<dbReference type="FunFam" id="3.30.1010.10:FF:000014">
    <property type="entry name" value="Phosphatidylinositol 4-kinase STT4"/>
    <property type="match status" value="1"/>
</dbReference>
<feature type="compositionally biased region" description="Low complexity" evidence="8">
    <location>
        <begin position="799"/>
        <end position="809"/>
    </location>
</feature>
<organism evidence="11 12">
    <name type="scientific">Tetradesmus obliquus</name>
    <name type="common">Green alga</name>
    <name type="synonym">Acutodesmus obliquus</name>
    <dbReference type="NCBI Taxonomy" id="3088"/>
    <lineage>
        <taxon>Eukaryota</taxon>
        <taxon>Viridiplantae</taxon>
        <taxon>Chlorophyta</taxon>
        <taxon>core chlorophytes</taxon>
        <taxon>Chlorophyceae</taxon>
        <taxon>CS clade</taxon>
        <taxon>Sphaeropleales</taxon>
        <taxon>Scenedesmaceae</taxon>
        <taxon>Tetradesmus</taxon>
    </lineage>
</organism>
<feature type="domain" description="PI3K/PI4K catalytic" evidence="9">
    <location>
        <begin position="2244"/>
        <end position="2510"/>
    </location>
</feature>
<dbReference type="InterPro" id="IPR001263">
    <property type="entry name" value="PI3K_accessory_dom"/>
</dbReference>
<dbReference type="GO" id="GO:0048015">
    <property type="term" value="P:phosphatidylinositol-mediated signaling"/>
    <property type="evidence" value="ECO:0007669"/>
    <property type="project" value="TreeGrafter"/>
</dbReference>
<feature type="domain" description="PIK helical" evidence="10">
    <location>
        <begin position="1955"/>
        <end position="2140"/>
    </location>
</feature>
<dbReference type="GO" id="GO:0005886">
    <property type="term" value="C:plasma membrane"/>
    <property type="evidence" value="ECO:0007669"/>
    <property type="project" value="TreeGrafter"/>
</dbReference>
<dbReference type="InterPro" id="IPR015433">
    <property type="entry name" value="PI3/4_kinase"/>
</dbReference>
<dbReference type="PROSITE" id="PS00915">
    <property type="entry name" value="PI3_4_KINASE_1"/>
    <property type="match status" value="1"/>
</dbReference>